<dbReference type="Proteomes" id="UP001219605">
    <property type="component" value="Chromosome"/>
</dbReference>
<dbReference type="EMBL" id="CP118615">
    <property type="protein sequence ID" value="WDZ84293.1"/>
    <property type="molecule type" value="Genomic_DNA"/>
</dbReference>
<name>A0ABY7ZQE5_9ACTN</name>
<sequence length="163" mass="17257">MKSAEAALRSLAHGRVDRHDRRVRGFADDEWRRYADLLAGALLVSARRRFGPEPDRGPLIRFVASARERYDTTGLEVDPTRAEAILLAAIGEGPGPPEDAATLTARTLLLLGLLEDEGMPADALDDLLTSAWTTAEGAPTTTGGAAPTTAEAATEDGPAAERP</sequence>
<keyword evidence="3" id="KW-1185">Reference proteome</keyword>
<gene>
    <name evidence="2" type="ORF">PVK37_28185</name>
</gene>
<dbReference type="RefSeq" id="WP_275030855.1">
    <property type="nucleotide sequence ID" value="NZ_CP118615.1"/>
</dbReference>
<evidence type="ECO:0000313" key="3">
    <source>
        <dbReference type="Proteomes" id="UP001219605"/>
    </source>
</evidence>
<protein>
    <submittedName>
        <fullName evidence="2">Uncharacterized protein</fullName>
    </submittedName>
</protein>
<accession>A0ABY7ZQE5</accession>
<evidence type="ECO:0000256" key="1">
    <source>
        <dbReference type="SAM" id="MobiDB-lite"/>
    </source>
</evidence>
<feature type="compositionally biased region" description="Low complexity" evidence="1">
    <location>
        <begin position="135"/>
        <end position="157"/>
    </location>
</feature>
<reference evidence="2 3" key="1">
    <citation type="submission" date="2023-02" db="EMBL/GenBank/DDBJ databases">
        <authorList>
            <person name="Mo P."/>
        </authorList>
    </citation>
    <scope>NUCLEOTIDE SEQUENCE [LARGE SCALE GENOMIC DNA]</scope>
    <source>
        <strain evidence="2 3">HUAS 3</strain>
    </source>
</reference>
<proteinExistence type="predicted"/>
<evidence type="ECO:0000313" key="2">
    <source>
        <dbReference type="EMBL" id="WDZ84293.1"/>
    </source>
</evidence>
<organism evidence="2 3">
    <name type="scientific">Micromonospora cathayae</name>
    <dbReference type="NCBI Taxonomy" id="3028804"/>
    <lineage>
        <taxon>Bacteria</taxon>
        <taxon>Bacillati</taxon>
        <taxon>Actinomycetota</taxon>
        <taxon>Actinomycetes</taxon>
        <taxon>Micromonosporales</taxon>
        <taxon>Micromonosporaceae</taxon>
        <taxon>Micromonospora</taxon>
    </lineage>
</organism>
<feature type="region of interest" description="Disordered" evidence="1">
    <location>
        <begin position="135"/>
        <end position="163"/>
    </location>
</feature>